<gene>
    <name evidence="1" type="ORF">HPB47_014436</name>
</gene>
<reference evidence="1 2" key="1">
    <citation type="journal article" date="2020" name="Cell">
        <title>Large-Scale Comparative Analyses of Tick Genomes Elucidate Their Genetic Diversity and Vector Capacities.</title>
        <authorList>
            <consortium name="Tick Genome and Microbiome Consortium (TIGMIC)"/>
            <person name="Jia N."/>
            <person name="Wang J."/>
            <person name="Shi W."/>
            <person name="Du L."/>
            <person name="Sun Y."/>
            <person name="Zhan W."/>
            <person name="Jiang J.F."/>
            <person name="Wang Q."/>
            <person name="Zhang B."/>
            <person name="Ji P."/>
            <person name="Bell-Sakyi L."/>
            <person name="Cui X.M."/>
            <person name="Yuan T.T."/>
            <person name="Jiang B.G."/>
            <person name="Yang W.F."/>
            <person name="Lam T.T."/>
            <person name="Chang Q.C."/>
            <person name="Ding S.J."/>
            <person name="Wang X.J."/>
            <person name="Zhu J.G."/>
            <person name="Ruan X.D."/>
            <person name="Zhao L."/>
            <person name="Wei J.T."/>
            <person name="Ye R.Z."/>
            <person name="Que T.C."/>
            <person name="Du C.H."/>
            <person name="Zhou Y.H."/>
            <person name="Cheng J.X."/>
            <person name="Dai P.F."/>
            <person name="Guo W.B."/>
            <person name="Han X.H."/>
            <person name="Huang E.J."/>
            <person name="Li L.F."/>
            <person name="Wei W."/>
            <person name="Gao Y.C."/>
            <person name="Liu J.Z."/>
            <person name="Shao H.Z."/>
            <person name="Wang X."/>
            <person name="Wang C.C."/>
            <person name="Yang T.C."/>
            <person name="Huo Q.B."/>
            <person name="Li W."/>
            <person name="Chen H.Y."/>
            <person name="Chen S.E."/>
            <person name="Zhou L.G."/>
            <person name="Ni X.B."/>
            <person name="Tian J.H."/>
            <person name="Sheng Y."/>
            <person name="Liu T."/>
            <person name="Pan Y.S."/>
            <person name="Xia L.Y."/>
            <person name="Li J."/>
            <person name="Zhao F."/>
            <person name="Cao W.C."/>
        </authorList>
    </citation>
    <scope>NUCLEOTIDE SEQUENCE [LARGE SCALE GENOMIC DNA]</scope>
    <source>
        <strain evidence="1">Iper-2018</strain>
    </source>
</reference>
<protein>
    <submittedName>
        <fullName evidence="1">Uncharacterized protein</fullName>
    </submittedName>
</protein>
<organism evidence="1 2">
    <name type="scientific">Ixodes persulcatus</name>
    <name type="common">Taiga tick</name>
    <dbReference type="NCBI Taxonomy" id="34615"/>
    <lineage>
        <taxon>Eukaryota</taxon>
        <taxon>Metazoa</taxon>
        <taxon>Ecdysozoa</taxon>
        <taxon>Arthropoda</taxon>
        <taxon>Chelicerata</taxon>
        <taxon>Arachnida</taxon>
        <taxon>Acari</taxon>
        <taxon>Parasitiformes</taxon>
        <taxon>Ixodida</taxon>
        <taxon>Ixodoidea</taxon>
        <taxon>Ixodidae</taxon>
        <taxon>Ixodinae</taxon>
        <taxon>Ixodes</taxon>
    </lineage>
</organism>
<proteinExistence type="predicted"/>
<comment type="caution">
    <text evidence="1">The sequence shown here is derived from an EMBL/GenBank/DDBJ whole genome shotgun (WGS) entry which is preliminary data.</text>
</comment>
<sequence length="559" mass="60542">MDTATLSDTASSGITKSQRQKPPYRRQDDDAASASAVKKQPTAAKRRKRKRTIPFRPLPIGYNDTSRPRGFDFAQVSAADVLSAVVSLLGLSLREVCSVDKFRFNPRSNTITVSTPDEDKQLAYLQIRSLVVGGKTHELRLNANCRTEGSLLRCSRGCGRHPAQLHRAEPAMTEEQVTVPTCIPCHPRAGATAAEPNARRKTKMARTTSASSCVPSAGDRHITASEELSHRYVRRPEEATTVLTQVPLARQQWLTARFPSTQPLGRSFSKNRSVSKNRKPKEDRAARATAATVGAESALFMKLRWQISDLQRQLMKPPPATNIQDTPLTPLTSPVHVVPKLLLKPVPVPEKKPRKRQAAPRKAAPPPLTERDVEMDDDTHSVVSSATVLALEQQLEARAQGNPAHIAADAATDAPNATADTTDPASPAAYPQTATQTRAPAWLDAGSGSTNSCECGSPVEAAARGPRASNLAHTFVRRGIPMIQYEPDVSPDARNSGMSFYSTFTVPQGISRRPWQISSQKSSASPKTPPSSSSATSMTTTLIGGTYTVYLRPSPSRSL</sequence>
<dbReference type="EMBL" id="JABSTQ010002775">
    <property type="protein sequence ID" value="KAG0443867.1"/>
    <property type="molecule type" value="Genomic_DNA"/>
</dbReference>
<keyword evidence="2" id="KW-1185">Reference proteome</keyword>
<accession>A0AC60QW43</accession>
<name>A0AC60QW43_IXOPE</name>
<evidence type="ECO:0000313" key="1">
    <source>
        <dbReference type="EMBL" id="KAG0443867.1"/>
    </source>
</evidence>
<evidence type="ECO:0000313" key="2">
    <source>
        <dbReference type="Proteomes" id="UP000805193"/>
    </source>
</evidence>
<dbReference type="Proteomes" id="UP000805193">
    <property type="component" value="Unassembled WGS sequence"/>
</dbReference>